<organism evidence="2 3">
    <name type="scientific">Effrenium voratum</name>
    <dbReference type="NCBI Taxonomy" id="2562239"/>
    <lineage>
        <taxon>Eukaryota</taxon>
        <taxon>Sar</taxon>
        <taxon>Alveolata</taxon>
        <taxon>Dinophyceae</taxon>
        <taxon>Suessiales</taxon>
        <taxon>Symbiodiniaceae</taxon>
        <taxon>Effrenium</taxon>
    </lineage>
</organism>
<dbReference type="AlphaFoldDB" id="A0AA36IGK7"/>
<dbReference type="EMBL" id="CAUJNA010001513">
    <property type="protein sequence ID" value="CAJ1387395.1"/>
    <property type="molecule type" value="Genomic_DNA"/>
</dbReference>
<sequence length="609" mass="66486">MPKFITHEPLAVKLLNSGFSTASGALAPWSNNLTNTEKLLELLVARMDSDYQALAPKMRKPWTAPAVESLQRICGAYLACWEQFHSSVPKAFADKVESDINKSLSAQLLATTWQQTSLQIDADLAKLNEWATSYNFHASQQGALDYKYLNDRYHRGKKAVENFMTTHHKLVSLDNIMLSHPDIVQMQADMGASGLTIVMMDATLWPNRALSIDESVSVVQAVASGNANTMAFVLLPQWHSSTNKCTVLKNRRLLEDKLVSALDVSEIALNFADSAHGGLAALCGNHRASPFGKSKALLGSISAIQRGRVSELQNPDPDRPLAPHFRVQQRGVAGTRDILLQLLENVDQTKPQPVLVVDLLPNSSAVWDLQRAFVMQDPSAAPEATNATNLEFRYFGVWLCDDHATMSSCRDLVAGRMLSQWWDKTNDAGPNTRPQAPFATDLPTLEVLSLAGADLQLIPDLVAEKYKSTQSDALKQKQDAILNEATLLAALKSHHGGTSPPASTTTGNTGPARTHATPEWAGERPLNFRKRLNASGVLLEDFEGNNTIDAASKLAREPTIQVALCNGGDLWLINRGSQRVDLSHGELFGFNVGGFSEVAVGQVFVKTCF</sequence>
<reference evidence="2" key="1">
    <citation type="submission" date="2023-08" db="EMBL/GenBank/DDBJ databases">
        <authorList>
            <person name="Chen Y."/>
            <person name="Shah S."/>
            <person name="Dougan E. K."/>
            <person name="Thang M."/>
            <person name="Chan C."/>
        </authorList>
    </citation>
    <scope>NUCLEOTIDE SEQUENCE</scope>
</reference>
<feature type="region of interest" description="Disordered" evidence="1">
    <location>
        <begin position="493"/>
        <end position="518"/>
    </location>
</feature>
<keyword evidence="3" id="KW-1185">Reference proteome</keyword>
<evidence type="ECO:0000313" key="2">
    <source>
        <dbReference type="EMBL" id="CAJ1387395.1"/>
    </source>
</evidence>
<feature type="compositionally biased region" description="Low complexity" evidence="1">
    <location>
        <begin position="496"/>
        <end position="512"/>
    </location>
</feature>
<protein>
    <submittedName>
        <fullName evidence="2">Uncharacterized protein</fullName>
    </submittedName>
</protein>
<proteinExistence type="predicted"/>
<gene>
    <name evidence="2" type="ORF">EVOR1521_LOCUS13484</name>
</gene>
<evidence type="ECO:0000313" key="3">
    <source>
        <dbReference type="Proteomes" id="UP001178507"/>
    </source>
</evidence>
<dbReference type="Proteomes" id="UP001178507">
    <property type="component" value="Unassembled WGS sequence"/>
</dbReference>
<comment type="caution">
    <text evidence="2">The sequence shown here is derived from an EMBL/GenBank/DDBJ whole genome shotgun (WGS) entry which is preliminary data.</text>
</comment>
<name>A0AA36IGK7_9DINO</name>
<accession>A0AA36IGK7</accession>
<evidence type="ECO:0000256" key="1">
    <source>
        <dbReference type="SAM" id="MobiDB-lite"/>
    </source>
</evidence>